<dbReference type="InParanoid" id="A0A1U8A1T1"/>
<reference evidence="2" key="1">
    <citation type="submission" date="2025-08" db="UniProtKB">
        <authorList>
            <consortium name="RefSeq"/>
        </authorList>
    </citation>
    <scope>IDENTIFICATION</scope>
</reference>
<protein>
    <submittedName>
        <fullName evidence="2">Uncharacterized protein LOC104598364</fullName>
    </submittedName>
</protein>
<dbReference type="RefSeq" id="XP_010258704.1">
    <property type="nucleotide sequence ID" value="XM_010260402.2"/>
</dbReference>
<dbReference type="GeneID" id="104598364"/>
<dbReference type="OrthoDB" id="1746382at2759"/>
<dbReference type="KEGG" id="nnu:104598364"/>
<dbReference type="Proteomes" id="UP000189703">
    <property type="component" value="Unplaced"/>
</dbReference>
<sequence>MGRYSQIPMHGCKGLGDGAVLSTNSRMHWRRIDRCSLGPPKGLEEKEPIDLAANKDLLFTYDRLSFTQCHNQFLQIQSSYQVLREFYNISVIVLSFCVNHISVSNGTI</sequence>
<proteinExistence type="predicted"/>
<accession>A0A1U8A1T1</accession>
<gene>
    <name evidence="2" type="primary">LOC104598364</name>
</gene>
<keyword evidence="1" id="KW-1185">Reference proteome</keyword>
<evidence type="ECO:0000313" key="1">
    <source>
        <dbReference type="Proteomes" id="UP000189703"/>
    </source>
</evidence>
<dbReference type="AlphaFoldDB" id="A0A1U8A1T1"/>
<evidence type="ECO:0000313" key="2">
    <source>
        <dbReference type="RefSeq" id="XP_010258704.1"/>
    </source>
</evidence>
<name>A0A1U8A1T1_NELNU</name>
<organism evidence="1 2">
    <name type="scientific">Nelumbo nucifera</name>
    <name type="common">Sacred lotus</name>
    <dbReference type="NCBI Taxonomy" id="4432"/>
    <lineage>
        <taxon>Eukaryota</taxon>
        <taxon>Viridiplantae</taxon>
        <taxon>Streptophyta</taxon>
        <taxon>Embryophyta</taxon>
        <taxon>Tracheophyta</taxon>
        <taxon>Spermatophyta</taxon>
        <taxon>Magnoliopsida</taxon>
        <taxon>Proteales</taxon>
        <taxon>Nelumbonaceae</taxon>
        <taxon>Nelumbo</taxon>
    </lineage>
</organism>